<dbReference type="OrthoDB" id="5964980at2759"/>
<evidence type="ECO:0000313" key="2">
    <source>
        <dbReference type="EMBL" id="CAD7277655.1"/>
    </source>
</evidence>
<feature type="region of interest" description="Disordered" evidence="1">
    <location>
        <begin position="209"/>
        <end position="274"/>
    </location>
</feature>
<evidence type="ECO:0000256" key="1">
    <source>
        <dbReference type="SAM" id="MobiDB-lite"/>
    </source>
</evidence>
<feature type="compositionally biased region" description="Acidic residues" evidence="1">
    <location>
        <begin position="259"/>
        <end position="268"/>
    </location>
</feature>
<dbReference type="Proteomes" id="UP000678499">
    <property type="component" value="Unassembled WGS sequence"/>
</dbReference>
<dbReference type="EMBL" id="OA883007">
    <property type="protein sequence ID" value="CAD7277655.1"/>
    <property type="molecule type" value="Genomic_DNA"/>
</dbReference>
<name>A0A7R9BP98_9CRUS</name>
<accession>A0A7R9BP98</accession>
<keyword evidence="3" id="KW-1185">Reference proteome</keyword>
<feature type="compositionally biased region" description="Basic residues" evidence="1">
    <location>
        <begin position="234"/>
        <end position="243"/>
    </location>
</feature>
<organism evidence="2">
    <name type="scientific">Notodromas monacha</name>
    <dbReference type="NCBI Taxonomy" id="399045"/>
    <lineage>
        <taxon>Eukaryota</taxon>
        <taxon>Metazoa</taxon>
        <taxon>Ecdysozoa</taxon>
        <taxon>Arthropoda</taxon>
        <taxon>Crustacea</taxon>
        <taxon>Oligostraca</taxon>
        <taxon>Ostracoda</taxon>
        <taxon>Podocopa</taxon>
        <taxon>Podocopida</taxon>
        <taxon>Cypridocopina</taxon>
        <taxon>Cypridoidea</taxon>
        <taxon>Cyprididae</taxon>
        <taxon>Notodromas</taxon>
    </lineage>
</organism>
<gene>
    <name evidence="2" type="ORF">NMOB1V02_LOCUS5383</name>
</gene>
<feature type="compositionally biased region" description="Basic and acidic residues" evidence="1">
    <location>
        <begin position="221"/>
        <end position="233"/>
    </location>
</feature>
<protein>
    <submittedName>
        <fullName evidence="2">Uncharacterized protein</fullName>
    </submittedName>
</protein>
<evidence type="ECO:0000313" key="3">
    <source>
        <dbReference type="Proteomes" id="UP000678499"/>
    </source>
</evidence>
<proteinExistence type="predicted"/>
<reference evidence="2" key="1">
    <citation type="submission" date="2020-11" db="EMBL/GenBank/DDBJ databases">
        <authorList>
            <person name="Tran Van P."/>
        </authorList>
    </citation>
    <scope>NUCLEOTIDE SEQUENCE</scope>
</reference>
<feature type="compositionally biased region" description="Basic residues" evidence="1">
    <location>
        <begin position="209"/>
        <end position="220"/>
    </location>
</feature>
<dbReference type="EMBL" id="CAJPEX010000970">
    <property type="protein sequence ID" value="CAG0917807.1"/>
    <property type="molecule type" value="Genomic_DNA"/>
</dbReference>
<sequence>MASVSTLTVSVCVESRLADMLVVSYRDGTSLYRGVLMNTTRQNIPCGVYPSKTADEEADKLSLVSQRMTYFWSKPEGAESKPNLRRTIIPPAKFREARSSRLNVRLRPRNVLCSKCRAVCNERSEYIGDRKMKSRPRSPAASLKPCSVDLSGDKVKLDAAMKLTRLEDLNQNGNRYFEDAGLAADLPAPVLKISLGPNGSGTVVNLHATRKSKREKKSKRHWDEDLLYPDEKNPKKRKKKRGKSSRDSDSVQHIGIDLDPAENEESSSDEPRSSELRFLLREEVGPCQELVFVPQVNVAS</sequence>
<dbReference type="AlphaFoldDB" id="A0A7R9BP98"/>